<organism evidence="1 2">
    <name type="scientific">Acrobeloides nanus</name>
    <dbReference type="NCBI Taxonomy" id="290746"/>
    <lineage>
        <taxon>Eukaryota</taxon>
        <taxon>Metazoa</taxon>
        <taxon>Ecdysozoa</taxon>
        <taxon>Nematoda</taxon>
        <taxon>Chromadorea</taxon>
        <taxon>Rhabditida</taxon>
        <taxon>Tylenchina</taxon>
        <taxon>Cephalobomorpha</taxon>
        <taxon>Cephaloboidea</taxon>
        <taxon>Cephalobidae</taxon>
        <taxon>Acrobeloides</taxon>
    </lineage>
</organism>
<dbReference type="SUPFAM" id="SSF56784">
    <property type="entry name" value="HAD-like"/>
    <property type="match status" value="1"/>
</dbReference>
<dbReference type="InterPro" id="IPR023214">
    <property type="entry name" value="HAD_sf"/>
</dbReference>
<accession>A0A914DB37</accession>
<evidence type="ECO:0000313" key="1">
    <source>
        <dbReference type="Proteomes" id="UP000887540"/>
    </source>
</evidence>
<dbReference type="AlphaFoldDB" id="A0A914DB37"/>
<dbReference type="InterPro" id="IPR050155">
    <property type="entry name" value="HAD-like_hydrolase_sf"/>
</dbReference>
<dbReference type="InterPro" id="IPR006439">
    <property type="entry name" value="HAD-SF_hydro_IA"/>
</dbReference>
<dbReference type="Proteomes" id="UP000887540">
    <property type="component" value="Unplaced"/>
</dbReference>
<keyword evidence="1" id="KW-1185">Reference proteome</keyword>
<proteinExistence type="predicted"/>
<name>A0A914DB37_9BILA</name>
<dbReference type="GO" id="GO:0008967">
    <property type="term" value="F:phosphoglycolate phosphatase activity"/>
    <property type="evidence" value="ECO:0007669"/>
    <property type="project" value="TreeGrafter"/>
</dbReference>
<sequence>MWVPWTLLTANKLKEATKLDIQNEVYDLLGFCPKEKRVKSGLLAEGTMDQIRERMIDLLVKNGFDKVTSSRIVRLAVQDCNTASPETLKEIHDLTALFQDLRKHRVKISICTADSRDGTMKTLNKLGLRNYIDFVVCGDDKGTKPKPHPHNALKICETLNVDPEEALVVGDTLADLGMGKSANLGATVGVLSGIGAERELALDADYLEVIKNNLTRTSFLQFC</sequence>
<dbReference type="InterPro" id="IPR041492">
    <property type="entry name" value="HAD_2"/>
</dbReference>
<dbReference type="WBParaSite" id="ACRNAN_scaffold2169.g28358.t1">
    <property type="protein sequence ID" value="ACRNAN_scaffold2169.g28358.t1"/>
    <property type="gene ID" value="ACRNAN_scaffold2169.g28358"/>
</dbReference>
<dbReference type="Pfam" id="PF13419">
    <property type="entry name" value="HAD_2"/>
    <property type="match status" value="1"/>
</dbReference>
<dbReference type="InterPro" id="IPR036412">
    <property type="entry name" value="HAD-like_sf"/>
</dbReference>
<reference evidence="2" key="1">
    <citation type="submission" date="2022-11" db="UniProtKB">
        <authorList>
            <consortium name="WormBaseParasite"/>
        </authorList>
    </citation>
    <scope>IDENTIFICATION</scope>
</reference>
<evidence type="ECO:0000313" key="2">
    <source>
        <dbReference type="WBParaSite" id="ACRNAN_scaffold2169.g28358.t1"/>
    </source>
</evidence>
<dbReference type="Gene3D" id="3.40.50.1000">
    <property type="entry name" value="HAD superfamily/HAD-like"/>
    <property type="match status" value="1"/>
</dbReference>
<dbReference type="NCBIfam" id="TIGR01549">
    <property type="entry name" value="HAD-SF-IA-v1"/>
    <property type="match status" value="1"/>
</dbReference>
<dbReference type="GO" id="GO:0006281">
    <property type="term" value="P:DNA repair"/>
    <property type="evidence" value="ECO:0007669"/>
    <property type="project" value="TreeGrafter"/>
</dbReference>
<dbReference type="PANTHER" id="PTHR43434">
    <property type="entry name" value="PHOSPHOGLYCOLATE PHOSPHATASE"/>
    <property type="match status" value="1"/>
</dbReference>
<protein>
    <submittedName>
        <fullName evidence="2">Uncharacterized protein</fullName>
    </submittedName>
</protein>
<dbReference type="PANTHER" id="PTHR43434:SF22">
    <property type="entry name" value="PHOSPHOGLYCOLATE PHOSPHATASE"/>
    <property type="match status" value="1"/>
</dbReference>